<name>N1WL31_9LEPT</name>
<protein>
    <submittedName>
        <fullName evidence="2">Uncharacterized protein</fullName>
    </submittedName>
</protein>
<dbReference type="EMBL" id="AOHC02000007">
    <property type="protein sequence ID" value="EMY79685.1"/>
    <property type="molecule type" value="Genomic_DNA"/>
</dbReference>
<comment type="caution">
    <text evidence="2">The sequence shown here is derived from an EMBL/GenBank/DDBJ whole genome shotgun (WGS) entry which is preliminary data.</text>
</comment>
<proteinExistence type="predicted"/>
<dbReference type="AlphaFoldDB" id="N1WL31"/>
<sequence length="48" mass="5587">MGQTLKQPKRLTKDRKPTTIGGKTRRRNQPKLSDPRKYPPPFVRADIL</sequence>
<evidence type="ECO:0000313" key="2">
    <source>
        <dbReference type="EMBL" id="EMY79685.1"/>
    </source>
</evidence>
<keyword evidence="3" id="KW-1185">Reference proteome</keyword>
<reference evidence="2" key="1">
    <citation type="submission" date="2013-03" db="EMBL/GenBank/DDBJ databases">
        <authorList>
            <person name="Harkins D.M."/>
            <person name="Durkin A.S."/>
            <person name="Brinkac L.M."/>
            <person name="Haft D.H."/>
            <person name="Selengut J.D."/>
            <person name="Sanka R."/>
            <person name="DePew J."/>
            <person name="Purushe J."/>
            <person name="Hartskeerl R.A."/>
            <person name="Ahmed A."/>
            <person name="van der Linden H."/>
            <person name="Goris M.G.A."/>
            <person name="Vinetz J.M."/>
            <person name="Sutton G.G."/>
            <person name="Nierman W.C."/>
            <person name="Fouts D.E."/>
        </authorList>
    </citation>
    <scope>NUCLEOTIDE SEQUENCE [LARGE SCALE GENOMIC DNA]</scope>
    <source>
        <strain evidence="2">ICFT</strain>
    </source>
</reference>
<evidence type="ECO:0000256" key="1">
    <source>
        <dbReference type="SAM" id="MobiDB-lite"/>
    </source>
</evidence>
<evidence type="ECO:0000313" key="3">
    <source>
        <dbReference type="Proteomes" id="UP000012313"/>
    </source>
</evidence>
<accession>N1WL31</accession>
<organism evidence="2 3">
    <name type="scientific">Leptospira weilii serovar Ranarum str. ICFT</name>
    <dbReference type="NCBI Taxonomy" id="1218598"/>
    <lineage>
        <taxon>Bacteria</taxon>
        <taxon>Pseudomonadati</taxon>
        <taxon>Spirochaetota</taxon>
        <taxon>Spirochaetia</taxon>
        <taxon>Leptospirales</taxon>
        <taxon>Leptospiraceae</taxon>
        <taxon>Leptospira</taxon>
    </lineage>
</organism>
<gene>
    <name evidence="2" type="ORF">LEP1GSC060_0021</name>
</gene>
<feature type="region of interest" description="Disordered" evidence="1">
    <location>
        <begin position="1"/>
        <end position="48"/>
    </location>
</feature>
<dbReference type="Proteomes" id="UP000012313">
    <property type="component" value="Unassembled WGS sequence"/>
</dbReference>